<keyword evidence="5" id="KW-1185">Reference proteome</keyword>
<feature type="coiled-coil region" evidence="1">
    <location>
        <begin position="932"/>
        <end position="959"/>
    </location>
</feature>
<feature type="compositionally biased region" description="Low complexity" evidence="2">
    <location>
        <begin position="1"/>
        <end position="29"/>
    </location>
</feature>
<evidence type="ECO:0000256" key="1">
    <source>
        <dbReference type="SAM" id="Coils"/>
    </source>
</evidence>
<feature type="region of interest" description="Disordered" evidence="2">
    <location>
        <begin position="1990"/>
        <end position="2023"/>
    </location>
</feature>
<feature type="compositionally biased region" description="Acidic residues" evidence="2">
    <location>
        <begin position="53"/>
        <end position="64"/>
    </location>
</feature>
<dbReference type="InterPro" id="IPR001478">
    <property type="entry name" value="PDZ"/>
</dbReference>
<accession>A0ABD3RW72</accession>
<organism evidence="4 5">
    <name type="scientific">Cyclostephanos tholiformis</name>
    <dbReference type="NCBI Taxonomy" id="382380"/>
    <lineage>
        <taxon>Eukaryota</taxon>
        <taxon>Sar</taxon>
        <taxon>Stramenopiles</taxon>
        <taxon>Ochrophyta</taxon>
        <taxon>Bacillariophyta</taxon>
        <taxon>Coscinodiscophyceae</taxon>
        <taxon>Thalassiosirophycidae</taxon>
        <taxon>Stephanodiscales</taxon>
        <taxon>Stephanodiscaceae</taxon>
        <taxon>Cyclostephanos</taxon>
    </lineage>
</organism>
<proteinExistence type="predicted"/>
<feature type="region of interest" description="Disordered" evidence="2">
    <location>
        <begin position="187"/>
        <end position="237"/>
    </location>
</feature>
<gene>
    <name evidence="4" type="ORF">ACHAXA_000092</name>
</gene>
<feature type="compositionally biased region" description="Basic and acidic residues" evidence="2">
    <location>
        <begin position="2012"/>
        <end position="2023"/>
    </location>
</feature>
<dbReference type="Proteomes" id="UP001530377">
    <property type="component" value="Unassembled WGS sequence"/>
</dbReference>
<dbReference type="SUPFAM" id="SSF50156">
    <property type="entry name" value="PDZ domain-like"/>
    <property type="match status" value="1"/>
</dbReference>
<feature type="compositionally biased region" description="Low complexity" evidence="2">
    <location>
        <begin position="187"/>
        <end position="200"/>
    </location>
</feature>
<evidence type="ECO:0000313" key="5">
    <source>
        <dbReference type="Proteomes" id="UP001530377"/>
    </source>
</evidence>
<feature type="coiled-coil region" evidence="1">
    <location>
        <begin position="1038"/>
        <end position="1065"/>
    </location>
</feature>
<feature type="compositionally biased region" description="Basic and acidic residues" evidence="2">
    <location>
        <begin position="1991"/>
        <end position="2004"/>
    </location>
</feature>
<dbReference type="InterPro" id="IPR036034">
    <property type="entry name" value="PDZ_sf"/>
</dbReference>
<feature type="compositionally biased region" description="Low complexity" evidence="2">
    <location>
        <begin position="66"/>
        <end position="76"/>
    </location>
</feature>
<reference evidence="4 5" key="1">
    <citation type="submission" date="2024-10" db="EMBL/GenBank/DDBJ databases">
        <title>Updated reference genomes for cyclostephanoid diatoms.</title>
        <authorList>
            <person name="Roberts W.R."/>
            <person name="Alverson A.J."/>
        </authorList>
    </citation>
    <scope>NUCLEOTIDE SEQUENCE [LARGE SCALE GENOMIC DNA]</scope>
    <source>
        <strain evidence="4 5">AJA228-03</strain>
    </source>
</reference>
<comment type="caution">
    <text evidence="4">The sequence shown here is derived from an EMBL/GenBank/DDBJ whole genome shotgun (WGS) entry which is preliminary data.</text>
</comment>
<feature type="region of interest" description="Disordered" evidence="2">
    <location>
        <begin position="808"/>
        <end position="840"/>
    </location>
</feature>
<dbReference type="PROSITE" id="PS50106">
    <property type="entry name" value="PDZ"/>
    <property type="match status" value="1"/>
</dbReference>
<name>A0ABD3RW72_9STRA</name>
<feature type="compositionally biased region" description="Basic and acidic residues" evidence="2">
    <location>
        <begin position="36"/>
        <end position="52"/>
    </location>
</feature>
<evidence type="ECO:0000313" key="4">
    <source>
        <dbReference type="EMBL" id="KAL3816442.1"/>
    </source>
</evidence>
<evidence type="ECO:0000259" key="3">
    <source>
        <dbReference type="PROSITE" id="PS50106"/>
    </source>
</evidence>
<dbReference type="PANTHER" id="PTHR38909">
    <property type="entry name" value="G PROTEIN GAMMA DOMAIN-CONTAINING PROTEIN"/>
    <property type="match status" value="1"/>
</dbReference>
<feature type="domain" description="PDZ" evidence="3">
    <location>
        <begin position="1770"/>
        <end position="1826"/>
    </location>
</feature>
<evidence type="ECO:0000256" key="2">
    <source>
        <dbReference type="SAM" id="MobiDB-lite"/>
    </source>
</evidence>
<feature type="region of interest" description="Disordered" evidence="2">
    <location>
        <begin position="1"/>
        <end position="91"/>
    </location>
</feature>
<feature type="region of interest" description="Disordered" evidence="2">
    <location>
        <begin position="508"/>
        <end position="528"/>
    </location>
</feature>
<dbReference type="EMBL" id="JALLPB020000149">
    <property type="protein sequence ID" value="KAL3816442.1"/>
    <property type="molecule type" value="Genomic_DNA"/>
</dbReference>
<keyword evidence="1" id="KW-0175">Coiled coil</keyword>
<dbReference type="PANTHER" id="PTHR38909:SF1">
    <property type="entry name" value="G PROTEIN GAMMA DOMAIN-CONTAINING PROTEIN"/>
    <property type="match status" value="1"/>
</dbReference>
<sequence>MTSSTSTTPFFLTAPPSSSSGPAADSIDAGFGGLSRDARVDDGNAKETARKEEEEEDEERDEEPSGGRTTTSTGTEGDVRTMMSTKGNGIDLAPDGKVTDVIDNPIVNLARRWMSIDDDDDDINPVKNILSSIMPAFFFGGIRNDKRSETTVVNGGGGPGKAAIAVDCIKDGDDEDDGVPYGLRRLTQQQQQSQTQRPSPVTNDEVGISVGAMTTTATTTTEKRPIEPNILGGGRAMKGDDGTSFAKISSSLKVSPNMGIKSLAINKDGRVGAFMAKNNVGGGVPLTLKGKESAPSLDTKIDVTTVDDNFFASVTKSISVAGDKIVLRKRFPLSVKMPASLERDGNYVSDPTGDDSAVSKVIESIRPLIISPPSSPDNPLKGKEIFFGGGTNKPTMVGLSKKKSFLESTSSPTTLFFKSLPKDKLSAMKAKNDSGSISPMNNSFVKSFTKGKLGEIRTFSGDGTKTSSMVGLSSMKSVLESTKDGATPKKSFGRGNLIAMKAENDGGEKKTFGKIPNMLGKSGPSIGRAGPLPFTKKSSFMGSSTKDVDSVGIARLRAPEGVTSINEVSSPKLPAIVDEIGGDGGSKTDVWVVSKPPTANDPLSVIKNQRERFEVGRIRNPMTATTFTALAAPFVERVEPRRREPASINLRPEDFAPMTKDLTAEEAEMNDSGSISPMNNSFVKSFTKGKLGEIRTISGDGTKTSNMVGLSSMKSVLESTMDGATPKKSFGRGNLSAIKAENDGGSTRPTKNSFLNSFTKGKLGEIKAEDGPLPPRLPLKGMIVSSRTNIETRLPFSKKSFISNKIEPEAPSTRTPASGEKKTFGKIPNMLGKSGPSIGRAGPLPFTKKFSFMGSSKDVDSLDVARLRAPKGVTSIKEVSSPKVPEIEEEIGGKRENKALQSITLEDEERKNSTKEVIVITKQLEDERLAALIQQEKILAEQKQTVEAARLEQERLTAMTEEAQVLTKQLEEERFAASIEQEKILADQRQIVESARLEQARLATLTKEAQITTKQLEDERFAAFFEQEKILAKQRQIVEAARLEQEKLAAVAENLRQEIEQFKRDNLVEVARLETERSERERFAALIKQEMTSAEQVRRVAEAAWSDEERVVEQASDQLMVDSTGKYMSRNYGSDVDLVPSSQSISAAVSLEDDEGVTALSTMSLADAKDEPSWRIAYSILGAFVNAEEGLTFPLLHIGYRIQSSAYGTTHECFLIQSIEDSSEESNRDNIAKIFDDGSIKFSITPCIAKRPWSLPELNATVPSKVMAFERRQRYYDAIEEQVQQSTLEPWELDNKAAEIRRYYEVEIHIFQKFERKRELLAEQRRKIRQQEEAGRERGIAKFTDNPSAEDIKTDHLIAVPKFLRVYPDDGSGGPNSEDAIPEYGATGADVWGKSLNGLSGSHEWLVYEGRFESEVTLLEAMERLRLTNFGNALDLDPPRVGLDNDSLKFDAPGSIANTLAADVFSVAFIICQLLFDVPDGVLNEQLTSAGFDLDLWLRQTQTAAGSNLMRLIDALDYLRQRRGLWSLLKTAIRPNPLRKKITADSLRQFNEVMDLKNGNIKWTKELAQKVAREESYLESVLNLAFGDIGGISVTTEATKEMGWDNENLITSQSYRDEDSFDITRVPYTLKPRSKTTVSVLSKLSKESDQSIPRVDPIEKVVSRVQLVSESGDYTDITRLKFTPTRKSLLTDMLTSYSSKRIVGNSQQQRNEALFRETSYDTSRSNFEGVSPRISDQNAIEAVIQSSYNIPGGRASADSMKLVQIFAPAGKLGVEVDTPEYGGPAYVSSISNSSPLLGRIFLGDMIIAVDNMDVQQLVADDVSKILLVKSTNTRRLISVLRKFEGPEQPSYPSSGKGGTQAHASLTNDKRFEEVEQWLMSYLPQLIKEDAVNYCNTLIDDGFDSLDMLAELMEDDIHFMKKAHKRVMLRRLFNATTSSSAFNEQIPPAKKVYTVDEALGVAARKGIEATIAEEKRLASETRLVVANNKAMVEQKNKGEKKEQIVDSKSCPKANEEKNDPMRDR</sequence>
<protein>
    <recommendedName>
        <fullName evidence="3">PDZ domain-containing protein</fullName>
    </recommendedName>
</protein>